<dbReference type="Proteomes" id="UP000828390">
    <property type="component" value="Unassembled WGS sequence"/>
</dbReference>
<accession>A0A9D4MPU6</accession>
<name>A0A9D4MPU6_DREPO</name>
<feature type="region of interest" description="Disordered" evidence="1">
    <location>
        <begin position="614"/>
        <end position="722"/>
    </location>
</feature>
<protein>
    <submittedName>
        <fullName evidence="2">Uncharacterized protein</fullName>
    </submittedName>
</protein>
<gene>
    <name evidence="2" type="ORF">DPMN_004146</name>
</gene>
<feature type="compositionally biased region" description="Polar residues" evidence="1">
    <location>
        <begin position="214"/>
        <end position="233"/>
    </location>
</feature>
<keyword evidence="3" id="KW-1185">Reference proteome</keyword>
<evidence type="ECO:0000256" key="1">
    <source>
        <dbReference type="SAM" id="MobiDB-lite"/>
    </source>
</evidence>
<feature type="compositionally biased region" description="Basic residues" evidence="1">
    <location>
        <begin position="623"/>
        <end position="636"/>
    </location>
</feature>
<comment type="caution">
    <text evidence="2">The sequence shown here is derived from an EMBL/GenBank/DDBJ whole genome shotgun (WGS) entry which is preliminary data.</text>
</comment>
<feature type="region of interest" description="Disordered" evidence="1">
    <location>
        <begin position="214"/>
        <end position="238"/>
    </location>
</feature>
<feature type="compositionally biased region" description="Polar residues" evidence="1">
    <location>
        <begin position="642"/>
        <end position="663"/>
    </location>
</feature>
<dbReference type="AlphaFoldDB" id="A0A9D4MPU6"/>
<feature type="region of interest" description="Disordered" evidence="1">
    <location>
        <begin position="755"/>
        <end position="775"/>
    </location>
</feature>
<organism evidence="2 3">
    <name type="scientific">Dreissena polymorpha</name>
    <name type="common">Zebra mussel</name>
    <name type="synonym">Mytilus polymorpha</name>
    <dbReference type="NCBI Taxonomy" id="45954"/>
    <lineage>
        <taxon>Eukaryota</taxon>
        <taxon>Metazoa</taxon>
        <taxon>Spiralia</taxon>
        <taxon>Lophotrochozoa</taxon>
        <taxon>Mollusca</taxon>
        <taxon>Bivalvia</taxon>
        <taxon>Autobranchia</taxon>
        <taxon>Heteroconchia</taxon>
        <taxon>Euheterodonta</taxon>
        <taxon>Imparidentia</taxon>
        <taxon>Neoheterodontei</taxon>
        <taxon>Myida</taxon>
        <taxon>Dreissenoidea</taxon>
        <taxon>Dreissenidae</taxon>
        <taxon>Dreissena</taxon>
    </lineage>
</organism>
<reference evidence="2" key="1">
    <citation type="journal article" date="2019" name="bioRxiv">
        <title>The Genome of the Zebra Mussel, Dreissena polymorpha: A Resource for Invasive Species Research.</title>
        <authorList>
            <person name="McCartney M.A."/>
            <person name="Auch B."/>
            <person name="Kono T."/>
            <person name="Mallez S."/>
            <person name="Zhang Y."/>
            <person name="Obille A."/>
            <person name="Becker A."/>
            <person name="Abrahante J.E."/>
            <person name="Garbe J."/>
            <person name="Badalamenti J.P."/>
            <person name="Herman A."/>
            <person name="Mangelson H."/>
            <person name="Liachko I."/>
            <person name="Sullivan S."/>
            <person name="Sone E.D."/>
            <person name="Koren S."/>
            <person name="Silverstein K.A.T."/>
            <person name="Beckman K.B."/>
            <person name="Gohl D.M."/>
        </authorList>
    </citation>
    <scope>NUCLEOTIDE SEQUENCE</scope>
    <source>
        <strain evidence="2">Duluth1</strain>
        <tissue evidence="2">Whole animal</tissue>
    </source>
</reference>
<evidence type="ECO:0000313" key="2">
    <source>
        <dbReference type="EMBL" id="KAH3880236.1"/>
    </source>
</evidence>
<evidence type="ECO:0000313" key="3">
    <source>
        <dbReference type="Proteomes" id="UP000828390"/>
    </source>
</evidence>
<proteinExistence type="predicted"/>
<feature type="compositionally biased region" description="Basic and acidic residues" evidence="1">
    <location>
        <begin position="690"/>
        <end position="720"/>
    </location>
</feature>
<dbReference type="EMBL" id="JAIWYP010000001">
    <property type="protein sequence ID" value="KAH3880236.1"/>
    <property type="molecule type" value="Genomic_DNA"/>
</dbReference>
<sequence length="879" mass="98987">MVQDPTVDSSVDIDNTVSARINLPMNYNHPRHFYLNIPSEDMGTSPNSRKHSLETNVSPIVKVPTGTSVAKISFTNDSNSDPTVCYANMSSQRESEDTLHGKNRYPQVIFTNTVDSKHSSTLPMSECIQRPGSYAKDSKSGAKQTITMERNMKKNFDEFCKKSDDEKCVDIRKSCSDCNGNCVHVSNENSYVKQIFRNPVACENQTDLNVRNISNLSRQNSADTNNSDGSDCFNSDEDKTMNSEEIINGIGEDDVFRREIVSEKQNVQDGEFVDTDMLCDSFDKCSSIEDDKGAVLNETVSERMQSFGDGINGESPVNVTAETAGNLGENPVYHSDSSITYVKEYMFSQKENGTGLVNLNDSDKPSRCENKREFYSCLSYTKVVHESYHEGNVSRLDEEELSDDSTTHLKTLFTSATHANEDITDQVEEHDEGMVSNCDISDKDEIPNYLDFNKFLQNSEESPTMDDLETRMDHHECSADRFSPINYALFDCYRNRFTNERNESFENDENRYEDLKQTDESNYVGYRSCRQRDMTTLAEIFSPTPSVVEQDKSSIADEKVRRKRFPERYNTRKSENTTKSALCQMCSNDSIINSVLTVVATNVETSSANIMEQKKPVYAQKPSKLKRSKPVPRIRYSKSEDSLNSSKKSGIENSVRMTAWQSSERLKPELENSPFSKPDSNESQSSRGITPKEMEPTNGDGHERTLLERTNTRDSSESRIRVCQPVPRRRNVLASNMQTAGPLFDGFRSVSFSSQSSSDLSGTESENLSSSLSGRNRSVNFSPKVEIVNSDPSARTEIPELTLRASFSSRSLDHLLEGDNVFGHYRAILAGYPGWCPMETDDTVSVLVQLNFMGVILSFFDFKITFTSYCKGKGHDIFV</sequence>
<reference evidence="2" key="2">
    <citation type="submission" date="2020-11" db="EMBL/GenBank/DDBJ databases">
        <authorList>
            <person name="McCartney M.A."/>
            <person name="Auch B."/>
            <person name="Kono T."/>
            <person name="Mallez S."/>
            <person name="Becker A."/>
            <person name="Gohl D.M."/>
            <person name="Silverstein K.A.T."/>
            <person name="Koren S."/>
            <person name="Bechman K.B."/>
            <person name="Herman A."/>
            <person name="Abrahante J.E."/>
            <person name="Garbe J."/>
        </authorList>
    </citation>
    <scope>NUCLEOTIDE SEQUENCE</scope>
    <source>
        <strain evidence="2">Duluth1</strain>
        <tissue evidence="2">Whole animal</tissue>
    </source>
</reference>